<dbReference type="PANTHER" id="PTHR47773">
    <property type="entry name" value="SI:DKEY-9I5.2-RELATED"/>
    <property type="match status" value="1"/>
</dbReference>
<evidence type="ECO:0000256" key="1">
    <source>
        <dbReference type="SAM" id="MobiDB-lite"/>
    </source>
</evidence>
<dbReference type="Proteomes" id="UP001163046">
    <property type="component" value="Unassembled WGS sequence"/>
</dbReference>
<reference evidence="2" key="1">
    <citation type="submission" date="2023-01" db="EMBL/GenBank/DDBJ databases">
        <title>Genome assembly of the deep-sea coral Lophelia pertusa.</title>
        <authorList>
            <person name="Herrera S."/>
            <person name="Cordes E."/>
        </authorList>
    </citation>
    <scope>NUCLEOTIDE SEQUENCE</scope>
    <source>
        <strain evidence="2">USNM1676648</strain>
        <tissue evidence="2">Polyp</tissue>
    </source>
</reference>
<comment type="caution">
    <text evidence="2">The sequence shown here is derived from an EMBL/GenBank/DDBJ whole genome shotgun (WGS) entry which is preliminary data.</text>
</comment>
<name>A0A9X0A196_9CNID</name>
<dbReference type="AlphaFoldDB" id="A0A9X0A196"/>
<dbReference type="PANTHER" id="PTHR47773:SF1">
    <property type="entry name" value="C2H2-TYPE DOMAIN-CONTAINING PROTEIN"/>
    <property type="match status" value="1"/>
</dbReference>
<gene>
    <name evidence="2" type="ORF">OS493_019381</name>
</gene>
<accession>A0A9X0A196</accession>
<dbReference type="EMBL" id="MU825407">
    <property type="protein sequence ID" value="KAJ7391250.1"/>
    <property type="molecule type" value="Genomic_DNA"/>
</dbReference>
<evidence type="ECO:0000313" key="2">
    <source>
        <dbReference type="EMBL" id="KAJ7391250.1"/>
    </source>
</evidence>
<organism evidence="2 3">
    <name type="scientific">Desmophyllum pertusum</name>
    <dbReference type="NCBI Taxonomy" id="174260"/>
    <lineage>
        <taxon>Eukaryota</taxon>
        <taxon>Metazoa</taxon>
        <taxon>Cnidaria</taxon>
        <taxon>Anthozoa</taxon>
        <taxon>Hexacorallia</taxon>
        <taxon>Scleractinia</taxon>
        <taxon>Caryophylliina</taxon>
        <taxon>Caryophylliidae</taxon>
        <taxon>Desmophyllum</taxon>
    </lineage>
</organism>
<proteinExistence type="predicted"/>
<protein>
    <submittedName>
        <fullName evidence="2">Uncharacterized protein</fullName>
    </submittedName>
</protein>
<keyword evidence="3" id="KW-1185">Reference proteome</keyword>
<evidence type="ECO:0000313" key="3">
    <source>
        <dbReference type="Proteomes" id="UP001163046"/>
    </source>
</evidence>
<sequence>MELKKPPRQSGLDMETPSTSSTASNSQPGSSLDAAHSLSDESPESRECVGPDNIDGFGEVHDLAAYLVSLRDQERPLDNGQADTIVKLWAALSDYDKRPTVFTPRFSSAAPRGRFKASKSTVAPGVEATRRCFLGQNTGPAQRPDTNRYMEAIILKLCNAYPVNIVQNRVRVLRWTLVLRAYQNIKTLVVQCSKVMNDTGIQLVDINQSTLTQWFNKKSKETERQVLEQGITLPKPSMTAPAPLPAALARQPELLTGTNEGHHFNLPANAAGAAKTARRQRATQSKQPVTVLPSYPLSATPFAFPPGVVFLSPQPVGTVVPQEVPAAEPQVPPSTMCYRRKRLQQEREGNVQRKRYNRKDGTTCRQCGKERLADSHRQYFGNWWCREKSDVSFEEWVEKLKEQGKGKRRKTNE</sequence>
<feature type="region of interest" description="Disordered" evidence="1">
    <location>
        <begin position="1"/>
        <end position="54"/>
    </location>
</feature>
<feature type="compositionally biased region" description="Polar residues" evidence="1">
    <location>
        <begin position="16"/>
        <end position="30"/>
    </location>
</feature>
<dbReference type="OrthoDB" id="5978980at2759"/>